<dbReference type="GO" id="GO:0003677">
    <property type="term" value="F:DNA binding"/>
    <property type="evidence" value="ECO:0007669"/>
    <property type="project" value="UniProtKB-KW"/>
</dbReference>
<dbReference type="EMBL" id="CP026538">
    <property type="protein sequence ID" value="QAZ68921.1"/>
    <property type="molecule type" value="Genomic_DNA"/>
</dbReference>
<accession>A0A4P6HNU8</accession>
<keyword evidence="2" id="KW-0238">DNA-binding</keyword>
<dbReference type="RefSeq" id="WP_129354825.1">
    <property type="nucleotide sequence ID" value="NZ_CP026538.1"/>
</dbReference>
<proteinExistence type="predicted"/>
<evidence type="ECO:0000259" key="1">
    <source>
        <dbReference type="Pfam" id="PF24292"/>
    </source>
</evidence>
<keyword evidence="3" id="KW-1185">Reference proteome</keyword>
<dbReference type="OrthoDB" id="1753012at2"/>
<dbReference type="NCBIfam" id="NF045645">
    <property type="entry name" value="DVU_1557_fam"/>
    <property type="match status" value="1"/>
</dbReference>
<sequence>MNDTPTYLPESGDWSCAACGEKLAPAPVGVTYLQGGFTITLMTCQKCGLSLVPEHLAVGKMFEVEQLLEDK</sequence>
<reference evidence="2 3" key="1">
    <citation type="submission" date="2018-02" db="EMBL/GenBank/DDBJ databases">
        <title>Genome sequence of Desulfovibrio carbinolicus DSM 3852.</title>
        <authorList>
            <person name="Wilbanks E."/>
            <person name="Skennerton C.T."/>
            <person name="Orphan V.J."/>
        </authorList>
    </citation>
    <scope>NUCLEOTIDE SEQUENCE [LARGE SCALE GENOMIC DNA]</scope>
    <source>
        <strain evidence="2 3">DSM 3852</strain>
    </source>
</reference>
<evidence type="ECO:0000313" key="3">
    <source>
        <dbReference type="Proteomes" id="UP000293296"/>
    </source>
</evidence>
<gene>
    <name evidence="2" type="ORF">C3Y92_17445</name>
</gene>
<evidence type="ECO:0000313" key="2">
    <source>
        <dbReference type="EMBL" id="QAZ68921.1"/>
    </source>
</evidence>
<dbReference type="Pfam" id="PF24292">
    <property type="entry name" value="DUF7479"/>
    <property type="match status" value="1"/>
</dbReference>
<dbReference type="Proteomes" id="UP000293296">
    <property type="component" value="Chromosome"/>
</dbReference>
<feature type="domain" description="DUF7479" evidence="1">
    <location>
        <begin position="13"/>
        <end position="71"/>
    </location>
</feature>
<organism evidence="2 3">
    <name type="scientific">Solidesulfovibrio carbinolicus</name>
    <dbReference type="NCBI Taxonomy" id="296842"/>
    <lineage>
        <taxon>Bacteria</taxon>
        <taxon>Pseudomonadati</taxon>
        <taxon>Thermodesulfobacteriota</taxon>
        <taxon>Desulfovibrionia</taxon>
        <taxon>Desulfovibrionales</taxon>
        <taxon>Desulfovibrionaceae</taxon>
        <taxon>Solidesulfovibrio</taxon>
    </lineage>
</organism>
<protein>
    <submittedName>
        <fullName evidence="2">DNA-binding protein</fullName>
    </submittedName>
</protein>
<dbReference type="InterPro" id="IPR055902">
    <property type="entry name" value="DUF7479"/>
</dbReference>
<dbReference type="InterPro" id="IPR054656">
    <property type="entry name" value="DVU_1557-like"/>
</dbReference>
<dbReference type="AlphaFoldDB" id="A0A4P6HNU8"/>
<dbReference type="KEGG" id="dcb:C3Y92_17445"/>
<name>A0A4P6HNU8_9BACT</name>